<proteinExistence type="predicted"/>
<dbReference type="Proteomes" id="UP001279734">
    <property type="component" value="Unassembled WGS sequence"/>
</dbReference>
<accession>A0AAD3SAK8</accession>
<name>A0AAD3SAK8_NEPGR</name>
<sequence length="91" mass="9361">MFHFRGRKFRGGYQESTCAGGIRMRTEMGSPKASGLHLGGAAVSGGSIRGGGGGGGGEGMGLLRYPRCLTHGMIMALPASNPLEVYGMVTQ</sequence>
<protein>
    <submittedName>
        <fullName evidence="1">Uncharacterized protein</fullName>
    </submittedName>
</protein>
<evidence type="ECO:0000313" key="2">
    <source>
        <dbReference type="Proteomes" id="UP001279734"/>
    </source>
</evidence>
<dbReference type="EMBL" id="BSYO01000007">
    <property type="protein sequence ID" value="GMH07623.1"/>
    <property type="molecule type" value="Genomic_DNA"/>
</dbReference>
<reference evidence="1" key="1">
    <citation type="submission" date="2023-05" db="EMBL/GenBank/DDBJ databases">
        <title>Nepenthes gracilis genome sequencing.</title>
        <authorList>
            <person name="Fukushima K."/>
        </authorList>
    </citation>
    <scope>NUCLEOTIDE SEQUENCE</scope>
    <source>
        <strain evidence="1">SING2019-196</strain>
    </source>
</reference>
<evidence type="ECO:0000313" key="1">
    <source>
        <dbReference type="EMBL" id="GMH07623.1"/>
    </source>
</evidence>
<gene>
    <name evidence="1" type="ORF">Nepgr_009463</name>
</gene>
<organism evidence="1 2">
    <name type="scientific">Nepenthes gracilis</name>
    <name type="common">Slender pitcher plant</name>
    <dbReference type="NCBI Taxonomy" id="150966"/>
    <lineage>
        <taxon>Eukaryota</taxon>
        <taxon>Viridiplantae</taxon>
        <taxon>Streptophyta</taxon>
        <taxon>Embryophyta</taxon>
        <taxon>Tracheophyta</taxon>
        <taxon>Spermatophyta</taxon>
        <taxon>Magnoliopsida</taxon>
        <taxon>eudicotyledons</taxon>
        <taxon>Gunneridae</taxon>
        <taxon>Pentapetalae</taxon>
        <taxon>Caryophyllales</taxon>
        <taxon>Nepenthaceae</taxon>
        <taxon>Nepenthes</taxon>
    </lineage>
</organism>
<comment type="caution">
    <text evidence="1">The sequence shown here is derived from an EMBL/GenBank/DDBJ whole genome shotgun (WGS) entry which is preliminary data.</text>
</comment>
<keyword evidence="2" id="KW-1185">Reference proteome</keyword>
<dbReference type="AlphaFoldDB" id="A0AAD3SAK8"/>